<evidence type="ECO:0000256" key="1">
    <source>
        <dbReference type="ARBA" id="ARBA00004442"/>
    </source>
</evidence>
<comment type="subcellular location">
    <subcellularLocation>
        <location evidence="1">Cell outer membrane</location>
    </subcellularLocation>
</comment>
<dbReference type="InterPro" id="IPR011990">
    <property type="entry name" value="TPR-like_helical_dom_sf"/>
</dbReference>
<dbReference type="EMBL" id="FRCY01000021">
    <property type="protein sequence ID" value="SHN33598.1"/>
    <property type="molecule type" value="Genomic_DNA"/>
</dbReference>
<keyword evidence="5" id="KW-0998">Cell outer membrane</keyword>
<dbReference type="SUPFAM" id="SSF48452">
    <property type="entry name" value="TPR-like"/>
    <property type="match status" value="1"/>
</dbReference>
<evidence type="ECO:0000313" key="8">
    <source>
        <dbReference type="Proteomes" id="UP000184513"/>
    </source>
</evidence>
<evidence type="ECO:0000256" key="3">
    <source>
        <dbReference type="ARBA" id="ARBA00022729"/>
    </source>
</evidence>
<organism evidence="7 8">
    <name type="scientific">Cyclobacterium lianum</name>
    <dbReference type="NCBI Taxonomy" id="388280"/>
    <lineage>
        <taxon>Bacteria</taxon>
        <taxon>Pseudomonadati</taxon>
        <taxon>Bacteroidota</taxon>
        <taxon>Cytophagia</taxon>
        <taxon>Cytophagales</taxon>
        <taxon>Cyclobacteriaceae</taxon>
        <taxon>Cyclobacterium</taxon>
    </lineage>
</organism>
<evidence type="ECO:0000256" key="2">
    <source>
        <dbReference type="ARBA" id="ARBA00006275"/>
    </source>
</evidence>
<evidence type="ECO:0000313" key="7">
    <source>
        <dbReference type="EMBL" id="SHN33598.1"/>
    </source>
</evidence>
<proteinExistence type="inferred from homology"/>
<dbReference type="STRING" id="388280.SAMN04488057_12182"/>
<protein>
    <submittedName>
        <fullName evidence="7">SusD family protein</fullName>
    </submittedName>
</protein>
<evidence type="ECO:0000259" key="6">
    <source>
        <dbReference type="Pfam" id="PF07980"/>
    </source>
</evidence>
<name>A0A1M7QQJ2_9BACT</name>
<dbReference type="GO" id="GO:0009279">
    <property type="term" value="C:cell outer membrane"/>
    <property type="evidence" value="ECO:0007669"/>
    <property type="project" value="UniProtKB-SubCell"/>
</dbReference>
<dbReference type="Proteomes" id="UP000184513">
    <property type="component" value="Unassembled WGS sequence"/>
</dbReference>
<evidence type="ECO:0000256" key="4">
    <source>
        <dbReference type="ARBA" id="ARBA00023136"/>
    </source>
</evidence>
<accession>A0A1M7QQJ2</accession>
<reference evidence="7 8" key="1">
    <citation type="submission" date="2016-11" db="EMBL/GenBank/DDBJ databases">
        <authorList>
            <person name="Jaros S."/>
            <person name="Januszkiewicz K."/>
            <person name="Wedrychowicz H."/>
        </authorList>
    </citation>
    <scope>NUCLEOTIDE SEQUENCE [LARGE SCALE GENOMIC DNA]</scope>
    <source>
        <strain evidence="7 8">CGMCC 1.6102</strain>
    </source>
</reference>
<dbReference type="AlphaFoldDB" id="A0A1M7QQJ2"/>
<evidence type="ECO:0000256" key="5">
    <source>
        <dbReference type="ARBA" id="ARBA00023237"/>
    </source>
</evidence>
<dbReference type="RefSeq" id="WP_073097966.1">
    <property type="nucleotide sequence ID" value="NZ_FRCY01000021.1"/>
</dbReference>
<dbReference type="OrthoDB" id="906516at2"/>
<gene>
    <name evidence="7" type="ORF">SAMN04488057_12182</name>
</gene>
<keyword evidence="4" id="KW-0472">Membrane</keyword>
<sequence length="72" mass="8454">MRELGVEEKRRLTLNRMGLLYERTNRYCEGRPDVTNFGVDVQPYHNLWPIPFSEIERNTGARLEQNPGYAAD</sequence>
<dbReference type="InterPro" id="IPR012944">
    <property type="entry name" value="SusD_RagB_dom"/>
</dbReference>
<feature type="domain" description="RagB/SusD" evidence="6">
    <location>
        <begin position="1"/>
        <end position="69"/>
    </location>
</feature>
<comment type="similarity">
    <text evidence="2">Belongs to the SusD family.</text>
</comment>
<dbReference type="Gene3D" id="1.25.40.390">
    <property type="match status" value="1"/>
</dbReference>
<dbReference type="Pfam" id="PF07980">
    <property type="entry name" value="SusD_RagB"/>
    <property type="match status" value="1"/>
</dbReference>
<keyword evidence="3" id="KW-0732">Signal</keyword>
<keyword evidence="8" id="KW-1185">Reference proteome</keyword>